<feature type="DNA-binding region" description="H-T-H motif" evidence="6">
    <location>
        <begin position="207"/>
        <end position="226"/>
    </location>
</feature>
<dbReference type="NCBIfam" id="NF006174">
    <property type="entry name" value="PRK08311.2-2"/>
    <property type="match status" value="1"/>
</dbReference>
<comment type="function">
    <text evidence="6">Sigma factors are initiation factors that promote the attachment of RNA polymerase to specific initiation sites and are then released.</text>
</comment>
<dbReference type="HAMAP" id="MF_02064">
    <property type="entry name" value="Sigma70_SigI"/>
    <property type="match status" value="1"/>
</dbReference>
<dbReference type="Pfam" id="PF04542">
    <property type="entry name" value="Sigma70_r2"/>
    <property type="match status" value="1"/>
</dbReference>
<evidence type="ECO:0000256" key="3">
    <source>
        <dbReference type="ARBA" id="ARBA00023082"/>
    </source>
</evidence>
<keyword evidence="4 6" id="KW-0238">DNA-binding</keyword>
<dbReference type="PANTHER" id="PTHR30385">
    <property type="entry name" value="SIGMA FACTOR F FLAGELLAR"/>
    <property type="match status" value="1"/>
</dbReference>
<evidence type="ECO:0000256" key="1">
    <source>
        <dbReference type="ARBA" id="ARBA00022490"/>
    </source>
</evidence>
<dbReference type="SUPFAM" id="SSF88946">
    <property type="entry name" value="Sigma2 domain of RNA polymerase sigma factors"/>
    <property type="match status" value="1"/>
</dbReference>
<dbReference type="GO" id="GO:0005737">
    <property type="term" value="C:cytoplasm"/>
    <property type="evidence" value="ECO:0007669"/>
    <property type="project" value="UniProtKB-SubCell"/>
</dbReference>
<feature type="domain" description="RNA polymerase sigma-70 region 2" evidence="7">
    <location>
        <begin position="34"/>
        <end position="105"/>
    </location>
</feature>
<dbReference type="OrthoDB" id="3190733at2"/>
<dbReference type="EMBL" id="FUXM01000011">
    <property type="protein sequence ID" value="SJZ90929.1"/>
    <property type="molecule type" value="Genomic_DNA"/>
</dbReference>
<evidence type="ECO:0000313" key="8">
    <source>
        <dbReference type="EMBL" id="SJZ90929.1"/>
    </source>
</evidence>
<comment type="subunit">
    <text evidence="6">Interacts with RsgI.</text>
</comment>
<dbReference type="AlphaFoldDB" id="A0A1T4PHF3"/>
<accession>A0A1T4PHF3</accession>
<keyword evidence="3 6" id="KW-0731">Sigma factor</keyword>
<dbReference type="GO" id="GO:0006352">
    <property type="term" value="P:DNA-templated transcription initiation"/>
    <property type="evidence" value="ECO:0007669"/>
    <property type="project" value="UniProtKB-UniRule"/>
</dbReference>
<dbReference type="InterPro" id="IPR014244">
    <property type="entry name" value="RNA_pol_sigma-I"/>
</dbReference>
<evidence type="ECO:0000256" key="6">
    <source>
        <dbReference type="HAMAP-Rule" id="MF_02064"/>
    </source>
</evidence>
<evidence type="ECO:0000256" key="4">
    <source>
        <dbReference type="ARBA" id="ARBA00023125"/>
    </source>
</evidence>
<sequence>MGRTEPHMEVQESPRHLELLAQAQRGEHGAREELIRQFKPFILRVLSQRSGRFVQQGQDEEISIGLMAFDEAINSYDPQKSGSFLAFAETVIKRRLIDYYRKEQRGNKVIPLSGLGQEEEDGLVVAERMTMHQAMLQHQLEQERLERREEIVAYSKLLARFQISFRELPEICPKHADARANALAAARLVAERPELRQHLLNRGELPLKELTELVEVSRKTLERQRKYIIAIALILIYDFSYLKEYVQ</sequence>
<evidence type="ECO:0000256" key="2">
    <source>
        <dbReference type="ARBA" id="ARBA00023015"/>
    </source>
</evidence>
<dbReference type="NCBIfam" id="TIGR02895">
    <property type="entry name" value="spore_sigI"/>
    <property type="match status" value="1"/>
</dbReference>
<name>A0A1T4PHF3_9FIRM</name>
<dbReference type="PANTHER" id="PTHR30385:SF6">
    <property type="entry name" value="RNA POLYMERASE SIGMA FACTOR SIGI"/>
    <property type="match status" value="1"/>
</dbReference>
<evidence type="ECO:0000256" key="5">
    <source>
        <dbReference type="ARBA" id="ARBA00023163"/>
    </source>
</evidence>
<proteinExistence type="inferred from homology"/>
<keyword evidence="9" id="KW-1185">Reference proteome</keyword>
<dbReference type="InterPro" id="IPR014284">
    <property type="entry name" value="RNA_pol_sigma-70_dom"/>
</dbReference>
<feature type="short sequence motif" description="Polymerase core binding" evidence="6">
    <location>
        <begin position="60"/>
        <end position="73"/>
    </location>
</feature>
<dbReference type="InterPro" id="IPR013325">
    <property type="entry name" value="RNA_pol_sigma_r2"/>
</dbReference>
<dbReference type="NCBIfam" id="TIGR02937">
    <property type="entry name" value="sigma70-ECF"/>
    <property type="match status" value="1"/>
</dbReference>
<keyword evidence="6" id="KW-0346">Stress response</keyword>
<dbReference type="Gene3D" id="1.10.1740.10">
    <property type="match status" value="1"/>
</dbReference>
<protein>
    <recommendedName>
        <fullName evidence="6">RNA polymerase sigma factor SigI</fullName>
    </recommendedName>
</protein>
<evidence type="ECO:0000259" key="7">
    <source>
        <dbReference type="Pfam" id="PF04542"/>
    </source>
</evidence>
<dbReference type="GO" id="GO:0003677">
    <property type="term" value="F:DNA binding"/>
    <property type="evidence" value="ECO:0007669"/>
    <property type="project" value="UniProtKB-UniRule"/>
</dbReference>
<reference evidence="9" key="1">
    <citation type="submission" date="2017-02" db="EMBL/GenBank/DDBJ databases">
        <authorList>
            <person name="Varghese N."/>
            <person name="Submissions S."/>
        </authorList>
    </citation>
    <scope>NUCLEOTIDE SEQUENCE [LARGE SCALE GENOMIC DNA]</scope>
    <source>
        <strain evidence="9">DSM 16521</strain>
    </source>
</reference>
<dbReference type="PIRSF" id="PIRSF038953">
    <property type="entry name" value="SigI"/>
    <property type="match status" value="1"/>
</dbReference>
<gene>
    <name evidence="6" type="primary">sigI</name>
    <name evidence="8" type="ORF">SAMN02745885_01286</name>
</gene>
<comment type="similarity">
    <text evidence="6">Belongs to the sigma-70 factor family. SigI subfamily.</text>
</comment>
<dbReference type="Proteomes" id="UP000189933">
    <property type="component" value="Unassembled WGS sequence"/>
</dbReference>
<keyword evidence="1 6" id="KW-0963">Cytoplasm</keyword>
<comment type="activity regulation">
    <text evidence="6">Negatively regulated by the anti-sigma-I factor RsgI.</text>
</comment>
<dbReference type="InterPro" id="IPR007627">
    <property type="entry name" value="RNA_pol_sigma70_r2"/>
</dbReference>
<evidence type="ECO:0000313" key="9">
    <source>
        <dbReference type="Proteomes" id="UP000189933"/>
    </source>
</evidence>
<keyword evidence="2 6" id="KW-0805">Transcription regulation</keyword>
<dbReference type="RefSeq" id="WP_078665363.1">
    <property type="nucleotide sequence ID" value="NZ_FUXM01000011.1"/>
</dbReference>
<comment type="subcellular location">
    <subcellularLocation>
        <location evidence="6">Cytoplasm</location>
    </subcellularLocation>
</comment>
<dbReference type="GO" id="GO:0016987">
    <property type="term" value="F:sigma factor activity"/>
    <property type="evidence" value="ECO:0007669"/>
    <property type="project" value="UniProtKB-UniRule"/>
</dbReference>
<keyword evidence="5 6" id="KW-0804">Transcription</keyword>
<organism evidence="8 9">
    <name type="scientific">Carboxydocella sporoproducens DSM 16521</name>
    <dbReference type="NCBI Taxonomy" id="1121270"/>
    <lineage>
        <taxon>Bacteria</taxon>
        <taxon>Bacillati</taxon>
        <taxon>Bacillota</taxon>
        <taxon>Clostridia</taxon>
        <taxon>Eubacteriales</taxon>
        <taxon>Clostridiales Family XVI. Incertae Sedis</taxon>
        <taxon>Carboxydocella</taxon>
    </lineage>
</organism>